<dbReference type="OrthoDB" id="5580261at2759"/>
<dbReference type="Proteomes" id="UP001150569">
    <property type="component" value="Unassembled WGS sequence"/>
</dbReference>
<dbReference type="EMBL" id="JANBPT010000055">
    <property type="protein sequence ID" value="KAJ1928892.1"/>
    <property type="molecule type" value="Genomic_DNA"/>
</dbReference>
<gene>
    <name evidence="1" type="ORF">IWQ60_001635</name>
</gene>
<protein>
    <submittedName>
        <fullName evidence="1">Uncharacterized protein</fullName>
    </submittedName>
</protein>
<organism evidence="1 2">
    <name type="scientific">Tieghemiomyces parasiticus</name>
    <dbReference type="NCBI Taxonomy" id="78921"/>
    <lineage>
        <taxon>Eukaryota</taxon>
        <taxon>Fungi</taxon>
        <taxon>Fungi incertae sedis</taxon>
        <taxon>Zoopagomycota</taxon>
        <taxon>Kickxellomycotina</taxon>
        <taxon>Dimargaritomycetes</taxon>
        <taxon>Dimargaritales</taxon>
        <taxon>Dimargaritaceae</taxon>
        <taxon>Tieghemiomyces</taxon>
    </lineage>
</organism>
<keyword evidence="2" id="KW-1185">Reference proteome</keyword>
<name>A0A9W8ACP5_9FUNG</name>
<dbReference type="InterPro" id="IPR018811">
    <property type="entry name" value="MRX11"/>
</dbReference>
<dbReference type="PANTHER" id="PTHR28002:SF1">
    <property type="entry name" value="MIOREX COMPLEX COMPONENT 11"/>
    <property type="match status" value="1"/>
</dbReference>
<comment type="caution">
    <text evidence="1">The sequence shown here is derived from an EMBL/GenBank/DDBJ whole genome shotgun (WGS) entry which is preliminary data.</text>
</comment>
<proteinExistence type="predicted"/>
<reference evidence="1" key="1">
    <citation type="submission" date="2022-07" db="EMBL/GenBank/DDBJ databases">
        <title>Phylogenomic reconstructions and comparative analyses of Kickxellomycotina fungi.</title>
        <authorList>
            <person name="Reynolds N.K."/>
            <person name="Stajich J.E."/>
            <person name="Barry K."/>
            <person name="Grigoriev I.V."/>
            <person name="Crous P."/>
            <person name="Smith M.E."/>
        </authorList>
    </citation>
    <scope>NUCLEOTIDE SEQUENCE</scope>
    <source>
        <strain evidence="1">RSA 861</strain>
    </source>
</reference>
<evidence type="ECO:0000313" key="2">
    <source>
        <dbReference type="Proteomes" id="UP001150569"/>
    </source>
</evidence>
<accession>A0A9W8ACP5</accession>
<dbReference type="PANTHER" id="PTHR28002">
    <property type="entry name" value="MIOREX COMPLEX COMPONENT 11"/>
    <property type="match status" value="1"/>
</dbReference>
<sequence length="211" mass="23232">MASPFRALRAYHWPGARLLLGGVRAVGIPTTPNRIGFATGRRLVSTTPSVPPAAPARGWRRYLHLFKNQPSSYIVSFAVLHEVTAIVPLLGLFWLLSWTDWRIDIDPERYREALAKAEKIALSMGIGRHNPETVAPRDEVAAKGEETAAGVGWRPDSNTIVHLATAYGIIKLLAPARIAVCVFLTPATAKYLVQPVIRLVRAVPGWFRRVG</sequence>
<dbReference type="GO" id="GO:0005739">
    <property type="term" value="C:mitochondrion"/>
    <property type="evidence" value="ECO:0007669"/>
    <property type="project" value="TreeGrafter"/>
</dbReference>
<dbReference type="AlphaFoldDB" id="A0A9W8ACP5"/>
<evidence type="ECO:0000313" key="1">
    <source>
        <dbReference type="EMBL" id="KAJ1928892.1"/>
    </source>
</evidence>
<dbReference type="Pfam" id="PF10306">
    <property type="entry name" value="FLILHELTA"/>
    <property type="match status" value="1"/>
</dbReference>